<dbReference type="Gramene" id="ORGLA01G0137200.1">
    <property type="protein sequence ID" value="ORGLA01G0137200.1"/>
    <property type="gene ID" value="ORGLA01G0137200"/>
</dbReference>
<protein>
    <submittedName>
        <fullName evidence="2">Uncharacterized protein</fullName>
    </submittedName>
</protein>
<feature type="compositionally biased region" description="Low complexity" evidence="1">
    <location>
        <begin position="83"/>
        <end position="105"/>
    </location>
</feature>
<proteinExistence type="predicted"/>
<sequence length="163" mass="16211">MSRLATDGTKLVGLPGAAAQGRLIHQPLTAAANVRFRVSTQVDPSKTATSGEGSGASAQMTSEATVGATAAAIDQLGEGGDAADGAPGSSSLDAGAKSSSSLGAATDQSGEDGDTTDGALGSSSPVEHERKKSLAKSDKWAEKVNEAEETGGKARVDELEQRP</sequence>
<dbReference type="AlphaFoldDB" id="I1NND2"/>
<evidence type="ECO:0000313" key="2">
    <source>
        <dbReference type="EnsemblPlants" id="ORGLA01G0137200.1"/>
    </source>
</evidence>
<dbReference type="EnsemblPlants" id="ORGLA01G0137200.1">
    <property type="protein sequence ID" value="ORGLA01G0137200.1"/>
    <property type="gene ID" value="ORGLA01G0137200"/>
</dbReference>
<accession>I1NND2</accession>
<name>I1NND2_ORYGL</name>
<keyword evidence="3" id="KW-1185">Reference proteome</keyword>
<feature type="compositionally biased region" description="Basic and acidic residues" evidence="1">
    <location>
        <begin position="126"/>
        <end position="163"/>
    </location>
</feature>
<evidence type="ECO:0000256" key="1">
    <source>
        <dbReference type="SAM" id="MobiDB-lite"/>
    </source>
</evidence>
<reference evidence="2" key="1">
    <citation type="submission" date="2015-06" db="UniProtKB">
        <authorList>
            <consortium name="EnsemblPlants"/>
        </authorList>
    </citation>
    <scope>IDENTIFICATION</scope>
</reference>
<feature type="region of interest" description="Disordered" evidence="1">
    <location>
        <begin position="40"/>
        <end position="163"/>
    </location>
</feature>
<reference evidence="2 3" key="2">
    <citation type="submission" date="2018-04" db="EMBL/GenBank/DDBJ databases">
        <title>OglaRS2 (Oryza glaberrima Reference Sequence Version 2).</title>
        <authorList>
            <person name="Zhang J."/>
            <person name="Kudrna D."/>
            <person name="Lee S."/>
            <person name="Talag J."/>
            <person name="Rajasekar S."/>
            <person name="Wing R.A."/>
        </authorList>
    </citation>
    <scope>NUCLEOTIDE SEQUENCE [LARGE SCALE GENOMIC DNA]</scope>
    <source>
        <strain evidence="2 3">cv. IRGC 96717</strain>
    </source>
</reference>
<dbReference type="HOGENOM" id="CLU_1629659_0_0_1"/>
<dbReference type="Proteomes" id="UP000007306">
    <property type="component" value="Chromosome 1"/>
</dbReference>
<evidence type="ECO:0000313" key="3">
    <source>
        <dbReference type="Proteomes" id="UP000007306"/>
    </source>
</evidence>
<feature type="compositionally biased region" description="Polar residues" evidence="1">
    <location>
        <begin position="40"/>
        <end position="64"/>
    </location>
</feature>
<feature type="region of interest" description="Disordered" evidence="1">
    <location>
        <begin position="1"/>
        <end position="22"/>
    </location>
</feature>
<organism evidence="2 3">
    <name type="scientific">Oryza glaberrima</name>
    <name type="common">African rice</name>
    <dbReference type="NCBI Taxonomy" id="4538"/>
    <lineage>
        <taxon>Eukaryota</taxon>
        <taxon>Viridiplantae</taxon>
        <taxon>Streptophyta</taxon>
        <taxon>Embryophyta</taxon>
        <taxon>Tracheophyta</taxon>
        <taxon>Spermatophyta</taxon>
        <taxon>Magnoliopsida</taxon>
        <taxon>Liliopsida</taxon>
        <taxon>Poales</taxon>
        <taxon>Poaceae</taxon>
        <taxon>BOP clade</taxon>
        <taxon>Oryzoideae</taxon>
        <taxon>Oryzeae</taxon>
        <taxon>Oryzinae</taxon>
        <taxon>Oryza</taxon>
    </lineage>
</organism>